<keyword evidence="1" id="KW-0812">Transmembrane</keyword>
<organism evidence="2 3">
    <name type="scientific">Spiroplasma chinense</name>
    <dbReference type="NCBI Taxonomy" id="216932"/>
    <lineage>
        <taxon>Bacteria</taxon>
        <taxon>Bacillati</taxon>
        <taxon>Mycoplasmatota</taxon>
        <taxon>Mollicutes</taxon>
        <taxon>Entomoplasmatales</taxon>
        <taxon>Spiroplasmataceae</taxon>
        <taxon>Spiroplasma</taxon>
    </lineage>
</organism>
<name>A0A5B9Y539_9MOLU</name>
<evidence type="ECO:0000256" key="1">
    <source>
        <dbReference type="SAM" id="Phobius"/>
    </source>
</evidence>
<dbReference type="RefSeq" id="WP_166508281.1">
    <property type="nucleotide sequence ID" value="NZ_CP043026.1"/>
</dbReference>
<protein>
    <recommendedName>
        <fullName evidence="4">Transmembrane protein</fullName>
    </recommendedName>
</protein>
<keyword evidence="1" id="KW-0472">Membrane</keyword>
<dbReference type="KEGG" id="schi:SCHIN_v1c07060"/>
<feature type="transmembrane region" description="Helical" evidence="1">
    <location>
        <begin position="43"/>
        <end position="70"/>
    </location>
</feature>
<dbReference type="EMBL" id="CP043026">
    <property type="protein sequence ID" value="QEH61903.1"/>
    <property type="molecule type" value="Genomic_DNA"/>
</dbReference>
<feature type="transmembrane region" description="Helical" evidence="1">
    <location>
        <begin position="12"/>
        <end position="37"/>
    </location>
</feature>
<dbReference type="Proteomes" id="UP000323144">
    <property type="component" value="Chromosome"/>
</dbReference>
<proteinExistence type="predicted"/>
<reference evidence="2 3" key="1">
    <citation type="submission" date="2019-08" db="EMBL/GenBank/DDBJ databases">
        <title>Complete genome sequence of Spiroplasma chinense CCH (DSM 19755).</title>
        <authorList>
            <person name="Shen H.-Y."/>
            <person name="Lin Y.-C."/>
            <person name="Chou L."/>
            <person name="Kuo C.-H."/>
        </authorList>
    </citation>
    <scope>NUCLEOTIDE SEQUENCE [LARGE SCALE GENOMIC DNA]</scope>
    <source>
        <strain evidence="2 3">CCH</strain>
    </source>
</reference>
<keyword evidence="3" id="KW-1185">Reference proteome</keyword>
<gene>
    <name evidence="2" type="ORF">SCHIN_v1c07060</name>
</gene>
<sequence length="122" mass="13876">MQDKVKSIKQSVFKILVTSIILFLFLFVITVILALVVESNWRGLWIGLVFLAAAFDLMFLLSIICGAIFLRANKKIDDVEKFKAKRALDVGMFYFVVSNKIDRLINVNEKINTPKNGNHNVV</sequence>
<keyword evidence="1" id="KW-1133">Transmembrane helix</keyword>
<evidence type="ECO:0000313" key="2">
    <source>
        <dbReference type="EMBL" id="QEH61903.1"/>
    </source>
</evidence>
<evidence type="ECO:0000313" key="3">
    <source>
        <dbReference type="Proteomes" id="UP000323144"/>
    </source>
</evidence>
<accession>A0A5B9Y539</accession>
<evidence type="ECO:0008006" key="4">
    <source>
        <dbReference type="Google" id="ProtNLM"/>
    </source>
</evidence>
<dbReference type="AlphaFoldDB" id="A0A5B9Y539"/>